<reference evidence="1 2" key="1">
    <citation type="journal article" date="2002" name="Proc. Natl. Acad. Sci. U.S.A.">
        <title>The complete genome sequence of Chlorobium tepidum TLS, a photosynthetic, anaerobic, green-sulfur bacterium.</title>
        <authorList>
            <person name="Eisen J.A."/>
            <person name="Nelson K.E."/>
            <person name="Paulsen I.T."/>
            <person name="Heidelberg J.F."/>
            <person name="Wu M."/>
            <person name="Dodson R.J."/>
            <person name="Deboy R."/>
            <person name="Gwinn M.L."/>
            <person name="Nelson W.C."/>
            <person name="Haft D.H."/>
            <person name="Hickey E.K."/>
            <person name="Peterson J.D."/>
            <person name="Durkin A.S."/>
            <person name="Kolonay J.L."/>
            <person name="Yang F."/>
            <person name="Holt I."/>
            <person name="Umayam L.A."/>
            <person name="Mason T."/>
            <person name="Brenner M."/>
            <person name="Shea T.P."/>
            <person name="Parksey D."/>
            <person name="Nierman W.C."/>
            <person name="Feldblyum T.V."/>
            <person name="Hansen C.L."/>
            <person name="Craven M.B."/>
            <person name="Radune D."/>
            <person name="Vamathevan J."/>
            <person name="Khouri H."/>
            <person name="White O."/>
            <person name="Gruber T.M."/>
            <person name="Ketchum K.A."/>
            <person name="Venter J.C."/>
            <person name="Tettelin H."/>
            <person name="Bryant D.A."/>
            <person name="Fraser C.M."/>
        </authorList>
    </citation>
    <scope>NUCLEOTIDE SEQUENCE [LARGE SCALE GENOMIC DNA]</scope>
    <source>
        <strain evidence="2">ATCC 49652 / DSM 12025 / NBRC 103806 / TLS</strain>
    </source>
</reference>
<dbReference type="eggNOG" id="COG0438">
    <property type="taxonomic scope" value="Bacteria"/>
</dbReference>
<keyword evidence="1" id="KW-0808">Transferase</keyword>
<accession>Q8KFV2</accession>
<dbReference type="AlphaFoldDB" id="Q8KFV2"/>
<evidence type="ECO:0000313" key="1">
    <source>
        <dbReference type="EMBL" id="AAM71466.1"/>
    </source>
</evidence>
<dbReference type="PANTHER" id="PTHR12526">
    <property type="entry name" value="GLYCOSYLTRANSFERASE"/>
    <property type="match status" value="1"/>
</dbReference>
<dbReference type="GO" id="GO:0016740">
    <property type="term" value="F:transferase activity"/>
    <property type="evidence" value="ECO:0007669"/>
    <property type="project" value="UniProtKB-KW"/>
</dbReference>
<dbReference type="CDD" id="cd03801">
    <property type="entry name" value="GT4_PimA-like"/>
    <property type="match status" value="1"/>
</dbReference>
<dbReference type="PATRIC" id="fig|194439.7.peg.210"/>
<dbReference type="SUPFAM" id="SSF53756">
    <property type="entry name" value="UDP-Glycosyltransferase/glycogen phosphorylase"/>
    <property type="match status" value="1"/>
</dbReference>
<dbReference type="Proteomes" id="UP000001007">
    <property type="component" value="Chromosome"/>
</dbReference>
<dbReference type="HOGENOM" id="CLU_062433_0_0_10"/>
<dbReference type="EMBL" id="AE006470">
    <property type="protein sequence ID" value="AAM71466.1"/>
    <property type="molecule type" value="Genomic_DNA"/>
</dbReference>
<dbReference type="KEGG" id="cte:CT0219"/>
<organism evidence="1 2">
    <name type="scientific">Chlorobaculum tepidum (strain ATCC 49652 / DSM 12025 / NBRC 103806 / TLS)</name>
    <name type="common">Chlorobium tepidum</name>
    <dbReference type="NCBI Taxonomy" id="194439"/>
    <lineage>
        <taxon>Bacteria</taxon>
        <taxon>Pseudomonadati</taxon>
        <taxon>Chlorobiota</taxon>
        <taxon>Chlorobiia</taxon>
        <taxon>Chlorobiales</taxon>
        <taxon>Chlorobiaceae</taxon>
        <taxon>Chlorobaculum</taxon>
    </lineage>
</organism>
<dbReference type="STRING" id="194439.CT0219"/>
<dbReference type="Pfam" id="PF13692">
    <property type="entry name" value="Glyco_trans_1_4"/>
    <property type="match status" value="1"/>
</dbReference>
<keyword evidence="2" id="KW-1185">Reference proteome</keyword>
<proteinExistence type="predicted"/>
<protein>
    <submittedName>
        <fullName evidence="1">Glycosyl transferase</fullName>
    </submittedName>
</protein>
<dbReference type="Gene3D" id="3.40.50.2000">
    <property type="entry name" value="Glycogen Phosphorylase B"/>
    <property type="match status" value="1"/>
</dbReference>
<sequence>MNKQQIRELPMIRILCLHLAENQASYRYRVEQFLPYWKEYGIDMQPLRITSKSYPEKLSIALRSGEYDYVWLQRKPLSTIFTSIIARKTRLIYDYDDALYAVESYLNGKPKPTQPGSKQIIRRLNTALKYSSLVFAGSDALAEYARRFNPEHTFVVPTAYRKLLEPPSPKTTDETVTIGWIGNTGNLYFLKMLDQAASTIQQSHPSVRFSVMSGKPPEGLKTRWEFTPWSKEAEESWLDSIDIGIMPLEDDEWSRGKCAFKLLQYMAHGKPVVASKVGANTKAVIHGISGILADTEEEWAKAFEVLILNPEQRKNMGQESLRHFLETYERQRVQEQMATILHDHFRQTKIHHSR</sequence>
<dbReference type="EnsemblBacteria" id="AAM71466">
    <property type="protein sequence ID" value="AAM71466"/>
    <property type="gene ID" value="CT0219"/>
</dbReference>
<dbReference type="OrthoDB" id="9815351at2"/>
<dbReference type="CAZy" id="GT4">
    <property type="family name" value="Glycosyltransferase Family 4"/>
</dbReference>
<gene>
    <name evidence="1" type="ordered locus">CT0219</name>
</gene>
<evidence type="ECO:0000313" key="2">
    <source>
        <dbReference type="Proteomes" id="UP000001007"/>
    </source>
</evidence>
<name>Q8KFV2_CHLTE</name>